<keyword evidence="1" id="KW-0472">Membrane</keyword>
<gene>
    <name evidence="2" type="ORF">THIAE_00590</name>
</gene>
<dbReference type="RefSeq" id="WP_006459640.1">
    <property type="nucleotide sequence ID" value="NZ_CP007030.1"/>
</dbReference>
<protein>
    <submittedName>
        <fullName evidence="2">Uncharacterized protein</fullName>
    </submittedName>
</protein>
<dbReference type="Proteomes" id="UP000005380">
    <property type="component" value="Chromosome"/>
</dbReference>
<dbReference type="EMBL" id="CP007030">
    <property type="protein sequence ID" value="AHF00444.1"/>
    <property type="molecule type" value="Genomic_DNA"/>
</dbReference>
<dbReference type="AlphaFoldDB" id="W0DTW7"/>
<dbReference type="STRING" id="717772.THIAE_00590"/>
<dbReference type="HOGENOM" id="CLU_2541524_0_0_6"/>
<dbReference type="KEGG" id="tao:THIAE_00590"/>
<proteinExistence type="predicted"/>
<keyword evidence="3" id="KW-1185">Reference proteome</keyword>
<organism evidence="2 3">
    <name type="scientific">Thiomicrospira aerophila AL3</name>
    <dbReference type="NCBI Taxonomy" id="717772"/>
    <lineage>
        <taxon>Bacteria</taxon>
        <taxon>Pseudomonadati</taxon>
        <taxon>Pseudomonadota</taxon>
        <taxon>Gammaproteobacteria</taxon>
        <taxon>Thiotrichales</taxon>
        <taxon>Piscirickettsiaceae</taxon>
        <taxon>Thiomicrospira</taxon>
    </lineage>
</organism>
<name>W0DTW7_9GAMM</name>
<keyword evidence="1" id="KW-1133">Transmembrane helix</keyword>
<evidence type="ECO:0000256" key="1">
    <source>
        <dbReference type="SAM" id="Phobius"/>
    </source>
</evidence>
<dbReference type="InParanoid" id="W0DTW7"/>
<keyword evidence="1" id="KW-0812">Transmembrane</keyword>
<evidence type="ECO:0000313" key="2">
    <source>
        <dbReference type="EMBL" id="AHF00444.1"/>
    </source>
</evidence>
<accession>W0DTW7</accession>
<dbReference type="OrthoDB" id="5616403at2"/>
<sequence>MCIVALIIAVGLLIYYLDSHLENWHLVERLDTHSEITLAVGWEMIPAFWPLIALSVISTLVAVMLYQRIFNKTQIGCSSCPTDKC</sequence>
<dbReference type="eggNOG" id="ENOG5034A37">
    <property type="taxonomic scope" value="Bacteria"/>
</dbReference>
<feature type="transmembrane region" description="Helical" evidence="1">
    <location>
        <begin position="47"/>
        <end position="66"/>
    </location>
</feature>
<evidence type="ECO:0000313" key="3">
    <source>
        <dbReference type="Proteomes" id="UP000005380"/>
    </source>
</evidence>
<reference evidence="2 3" key="1">
    <citation type="submission" date="2013-12" db="EMBL/GenBank/DDBJ databases">
        <authorList>
            <consortium name="DOE Joint Genome Institute"/>
            <person name="Kappler U."/>
            <person name="Huntemann M."/>
            <person name="Han J."/>
            <person name="Chen A."/>
            <person name="Kyrpides N."/>
            <person name="Mavromatis K."/>
            <person name="Markowitz V."/>
            <person name="Palaniappan K."/>
            <person name="Ivanova N."/>
            <person name="Schaumberg A."/>
            <person name="Pati A."/>
            <person name="Liolios K."/>
            <person name="Nordberg H.P."/>
            <person name="Cantor M.N."/>
            <person name="Hua S.X."/>
            <person name="Woyke T."/>
        </authorList>
    </citation>
    <scope>NUCLEOTIDE SEQUENCE [LARGE SCALE GENOMIC DNA]</scope>
    <source>
        <strain evidence="3">AL2</strain>
    </source>
</reference>